<dbReference type="SUPFAM" id="SSF82866">
    <property type="entry name" value="Multidrug efflux transporter AcrB transmembrane domain"/>
    <property type="match status" value="1"/>
</dbReference>
<evidence type="ECO:0000313" key="7">
    <source>
        <dbReference type="EMBL" id="GAI58432.1"/>
    </source>
</evidence>
<evidence type="ECO:0000256" key="3">
    <source>
        <dbReference type="ARBA" id="ARBA00022989"/>
    </source>
</evidence>
<dbReference type="GO" id="GO:0016020">
    <property type="term" value="C:membrane"/>
    <property type="evidence" value="ECO:0007669"/>
    <property type="project" value="UniProtKB-SubCell"/>
</dbReference>
<feature type="domain" description="Membrane transport protein MMPL" evidence="6">
    <location>
        <begin position="138"/>
        <end position="242"/>
    </location>
</feature>
<comment type="subcellular location">
    <subcellularLocation>
        <location evidence="1">Membrane</location>
        <topology evidence="1">Multi-pass membrane protein</topology>
    </subcellularLocation>
</comment>
<gene>
    <name evidence="7" type="ORF">S06H3_53810</name>
</gene>
<keyword evidence="3 5" id="KW-1133">Transmembrane helix</keyword>
<feature type="transmembrane region" description="Helical" evidence="5">
    <location>
        <begin position="22"/>
        <end position="44"/>
    </location>
</feature>
<feature type="non-terminal residue" evidence="7">
    <location>
        <position position="1"/>
    </location>
</feature>
<organism evidence="7">
    <name type="scientific">marine sediment metagenome</name>
    <dbReference type="NCBI Taxonomy" id="412755"/>
    <lineage>
        <taxon>unclassified sequences</taxon>
        <taxon>metagenomes</taxon>
        <taxon>ecological metagenomes</taxon>
    </lineage>
</organism>
<evidence type="ECO:0000256" key="2">
    <source>
        <dbReference type="ARBA" id="ARBA00022692"/>
    </source>
</evidence>
<evidence type="ECO:0000256" key="1">
    <source>
        <dbReference type="ARBA" id="ARBA00004141"/>
    </source>
</evidence>
<protein>
    <recommendedName>
        <fullName evidence="6">Membrane transport protein MMPL domain-containing protein</fullName>
    </recommendedName>
</protein>
<dbReference type="Pfam" id="PF03176">
    <property type="entry name" value="MMPL"/>
    <property type="match status" value="1"/>
</dbReference>
<dbReference type="EMBL" id="BARV01034346">
    <property type="protein sequence ID" value="GAI58432.1"/>
    <property type="molecule type" value="Genomic_DNA"/>
</dbReference>
<dbReference type="AlphaFoldDB" id="X1PQA0"/>
<keyword evidence="4 5" id="KW-0472">Membrane</keyword>
<name>X1PQA0_9ZZZZ</name>
<dbReference type="InterPro" id="IPR004869">
    <property type="entry name" value="MMPL_dom"/>
</dbReference>
<sequence length="242" mass="26431">LRKESSEASSRIERILARLARVAIRGTLPIFLVALVFGIAGGVVDHWLPKNTDFEELMPQDITELREVRELRQILGSGGQIRFMIEADDAASPVVLNWLKDYQDEALTLHPELISVDSPAVLVSEAAGGVIPSEQEIEDILDSTPPLYLEPILSSDRTMACASFSIEYISLDETHQLLQAMESEAEPPSGVEISPVGSLALGASTIDAVVGKRLTMNLICLGAVFIVLLLVYRRLSHALFII</sequence>
<evidence type="ECO:0000259" key="6">
    <source>
        <dbReference type="Pfam" id="PF03176"/>
    </source>
</evidence>
<keyword evidence="2 5" id="KW-0812">Transmembrane</keyword>
<reference evidence="7" key="1">
    <citation type="journal article" date="2014" name="Front. Microbiol.">
        <title>High frequency of phylogenetically diverse reductive dehalogenase-homologous genes in deep subseafloor sedimentary metagenomes.</title>
        <authorList>
            <person name="Kawai M."/>
            <person name="Futagami T."/>
            <person name="Toyoda A."/>
            <person name="Takaki Y."/>
            <person name="Nishi S."/>
            <person name="Hori S."/>
            <person name="Arai W."/>
            <person name="Tsubouchi T."/>
            <person name="Morono Y."/>
            <person name="Uchiyama I."/>
            <person name="Ito T."/>
            <person name="Fujiyama A."/>
            <person name="Inagaki F."/>
            <person name="Takami H."/>
        </authorList>
    </citation>
    <scope>NUCLEOTIDE SEQUENCE</scope>
    <source>
        <strain evidence="7">Expedition CK06-06</strain>
    </source>
</reference>
<feature type="non-terminal residue" evidence="7">
    <location>
        <position position="242"/>
    </location>
</feature>
<evidence type="ECO:0000256" key="4">
    <source>
        <dbReference type="ARBA" id="ARBA00023136"/>
    </source>
</evidence>
<accession>X1PQA0</accession>
<evidence type="ECO:0000256" key="5">
    <source>
        <dbReference type="SAM" id="Phobius"/>
    </source>
</evidence>
<comment type="caution">
    <text evidence="7">The sequence shown here is derived from an EMBL/GenBank/DDBJ whole genome shotgun (WGS) entry which is preliminary data.</text>
</comment>
<proteinExistence type="predicted"/>
<feature type="transmembrane region" description="Helical" evidence="5">
    <location>
        <begin position="214"/>
        <end position="232"/>
    </location>
</feature>